<feature type="compositionally biased region" description="Basic residues" evidence="1">
    <location>
        <begin position="1065"/>
        <end position="1074"/>
    </location>
</feature>
<feature type="region of interest" description="Disordered" evidence="1">
    <location>
        <begin position="1022"/>
        <end position="1088"/>
    </location>
</feature>
<evidence type="ECO:0000256" key="1">
    <source>
        <dbReference type="SAM" id="MobiDB-lite"/>
    </source>
</evidence>
<dbReference type="InterPro" id="IPR028089">
    <property type="entry name" value="DUF4455"/>
</dbReference>
<accession>A0A8C3RIC7</accession>
<dbReference type="Pfam" id="PF14643">
    <property type="entry name" value="DUF4455"/>
    <property type="match status" value="1"/>
</dbReference>
<proteinExistence type="predicted"/>
<dbReference type="PANTHER" id="PTHR21444:SF14">
    <property type="entry name" value="COILED-COIL DOMAIN-CONTAINING PROTEIN 180"/>
    <property type="match status" value="1"/>
</dbReference>
<evidence type="ECO:0000313" key="4">
    <source>
        <dbReference type="Ensembl" id="ENSCRFP00000021468.1"/>
    </source>
</evidence>
<sequence>MPLPCDQQKCVGKTPTSDFTKKPHSDRQPTTFPESGGNVDASSAEKVRGLPDIVVAEGAGSRTWQHLAERRRKRHDRAVSEMQQELDCIGREMEASVLELQELLQLKVMKSDEKSKQLFEKIASDRALEGFSFQCLEELWNMIHQESSKRKKWIRAVDESLKEIERSRTIKIADVLTKYTVKLEEISFFLASDVHKLINDKAMNINRALLGNDRATAKLLFNLMKSELEKDKLHQLKWQERVKDWKLIQKNCVVQSFREFMASEEVQNPPAVKTEMENMIKEQILLSEQRLSVLQHIGALLPPTRTKSDINEWYRTLENLNKSIDTHNVECVEKMRVQYELVQGKCQEKVQICKMTLLDMNICTVDVEVVHSKMLQMTEKLKHRFEEELEQMDSDFKEMAQWHEEHCQGLYNYFQEAMDLWDVHQLQLSQQQDVLQKKVDEFRWEQDNIIQMMKNDLDTILEKMKMASCEEKLKEYLENALSSLDRIKTRNETLKQIVMDEVMAYPKAILWELISYSMSISQHFSGKKIFKQSESTSSEAERAEIATEVFSTDSGNTDTVLEVEEAGKTDTTESYFTKYEKEESLPIYLKYVLLTEAMFVQLKKRIHLCFSEHLEEWFAESFSNSYVFVAAKKEELNSILLLHLQLHQEKQEEIQTKIYNVRAEELSLHKEHLECHRAGLAEGLEKEKAEFLRFSEQLKNLSATFPSRVHTLEYDLLHAPVTKQSASSSNTLELELHNHLESVRVTVQSYQQHLEEALGKLRDSNVAFLKSCRLFSEGGDFSSEEVKFFNKCLHKESKQIDSFESSIKTDVEEIKLSCLEQTTELFKQSEKKFASLSRSRAFMEKVQQSLRKLRQQIQSEVANSNLQSITLKSYLEKLQQKRDAYVYSTADKEVTSDQHEMALPSEELYDFAREVLKELKSRSMYLDCFLIKAKIPNATKDLTTPGTDGALQEDFTTPDKGGRLQDSIAPAVPKQSLRDESKRLVMGLDPDKFPLLNPSGMDTSIFQDLAINVIKNLAGFDPSKMSRDLNQRTKDPVPRPVKKKGSDAHSQKSTSKRSSRDETKRKKSVKVRKSLTRDERSQIFGKKPSKSDTFKGIIMSILWKGNNTLLCLGEEFYGDKKNPLIGVLEDLPDKFEHWAEMIRMKLLSYQRQTEEYYNFCLREFRDQLKWFEEELSSVSQLVVESLLKVHEQKLSSSTGHIQHLFNRQLKEWEEVKIMHRRKLHYSLGHPNNSLQLEALCQEEIKRQKDQTDGVHLNTKMLQDCAAECAQSFFSELAALTEKLLLELDETITVDNVKVAEAEMPAEKTSTLMPCKQAGIPLGTPKVQQLVKRGRRSWPGIRETTLPDTPDYTLCRGTASVSTAKTTLGHLAVVDERQAAYQKYKSKVEQMFAQIKEESAAQLLGIQRWSDWWEESIRKIKRLYLCDQSNFAELCWCKLTSLYECH</sequence>
<evidence type="ECO:0000259" key="3">
    <source>
        <dbReference type="Pfam" id="PF14644"/>
    </source>
</evidence>
<evidence type="ECO:0008006" key="6">
    <source>
        <dbReference type="Google" id="ProtNLM"/>
    </source>
</evidence>
<name>A0A8C3RIC7_9PASS</name>
<dbReference type="Proteomes" id="UP000694396">
    <property type="component" value="Unplaced"/>
</dbReference>
<feature type="domain" description="DUF4456" evidence="3">
    <location>
        <begin position="1114"/>
        <end position="1312"/>
    </location>
</feature>
<reference evidence="4" key="2">
    <citation type="submission" date="2025-09" db="UniProtKB">
        <authorList>
            <consortium name="Ensembl"/>
        </authorList>
    </citation>
    <scope>IDENTIFICATION</scope>
</reference>
<evidence type="ECO:0000313" key="5">
    <source>
        <dbReference type="Proteomes" id="UP000694396"/>
    </source>
</evidence>
<evidence type="ECO:0000259" key="2">
    <source>
        <dbReference type="Pfam" id="PF14643"/>
    </source>
</evidence>
<dbReference type="Pfam" id="PF14644">
    <property type="entry name" value="DUF4456"/>
    <property type="match status" value="1"/>
</dbReference>
<reference evidence="4" key="1">
    <citation type="submission" date="2025-08" db="UniProtKB">
        <authorList>
            <consortium name="Ensembl"/>
        </authorList>
    </citation>
    <scope>IDENTIFICATION</scope>
</reference>
<feature type="region of interest" description="Disordered" evidence="1">
    <location>
        <begin position="1"/>
        <end position="44"/>
    </location>
</feature>
<dbReference type="InterPro" id="IPR027914">
    <property type="entry name" value="DUF4456"/>
</dbReference>
<feature type="region of interest" description="Disordered" evidence="1">
    <location>
        <begin position="944"/>
        <end position="966"/>
    </location>
</feature>
<organism evidence="4 5">
    <name type="scientific">Cyanoderma ruficeps</name>
    <name type="common">rufous-capped babbler</name>
    <dbReference type="NCBI Taxonomy" id="181631"/>
    <lineage>
        <taxon>Eukaryota</taxon>
        <taxon>Metazoa</taxon>
        <taxon>Chordata</taxon>
        <taxon>Craniata</taxon>
        <taxon>Vertebrata</taxon>
        <taxon>Euteleostomi</taxon>
        <taxon>Archelosauria</taxon>
        <taxon>Archosauria</taxon>
        <taxon>Dinosauria</taxon>
        <taxon>Saurischia</taxon>
        <taxon>Theropoda</taxon>
        <taxon>Coelurosauria</taxon>
        <taxon>Aves</taxon>
        <taxon>Neognathae</taxon>
        <taxon>Neoaves</taxon>
        <taxon>Telluraves</taxon>
        <taxon>Australaves</taxon>
        <taxon>Passeriformes</taxon>
        <taxon>Sylvioidea</taxon>
        <taxon>Timaliidae</taxon>
        <taxon>Cyanoderma</taxon>
    </lineage>
</organism>
<protein>
    <recommendedName>
        <fullName evidence="6">Coiled-coil domain containing 180</fullName>
    </recommendedName>
</protein>
<feature type="compositionally biased region" description="Basic and acidic residues" evidence="1">
    <location>
        <begin position="1024"/>
        <end position="1037"/>
    </location>
</feature>
<dbReference type="Ensembl" id="ENSCRFT00000022187.1">
    <property type="protein sequence ID" value="ENSCRFP00000021468.1"/>
    <property type="gene ID" value="ENSCRFG00000015881.1"/>
</dbReference>
<feature type="domain" description="DUF4455" evidence="2">
    <location>
        <begin position="69"/>
        <end position="533"/>
    </location>
</feature>
<dbReference type="PANTHER" id="PTHR21444">
    <property type="entry name" value="COILED-COIL DOMAIN-CONTAINING PROTEIN 180"/>
    <property type="match status" value="1"/>
</dbReference>
<keyword evidence="5" id="KW-1185">Reference proteome</keyword>